<evidence type="ECO:0000313" key="2">
    <source>
        <dbReference type="EMBL" id="OBU70762.1"/>
    </source>
</evidence>
<sequence>MQRLFLMFPDRGPGAGLLWLRLCVAAALCTAHGPVEGWLLALCVLAVALLALGAFTPLAVPLAMAGLHVLAEPWPLVVLPLALLVLGPGAYSLDARLFGRRVLGRRPPPFG</sequence>
<keyword evidence="1" id="KW-0472">Membrane</keyword>
<feature type="transmembrane region" description="Helical" evidence="1">
    <location>
        <begin position="74"/>
        <end position="93"/>
    </location>
</feature>
<dbReference type="Proteomes" id="UP000092256">
    <property type="component" value="Unassembled WGS sequence"/>
</dbReference>
<protein>
    <recommendedName>
        <fullName evidence="4">Transmembrane protein</fullName>
    </recommendedName>
</protein>
<organism evidence="2 3">
    <name type="scientific">Stenotrophomonas maltophilia</name>
    <name type="common">Pseudomonas maltophilia</name>
    <name type="synonym">Xanthomonas maltophilia</name>
    <dbReference type="NCBI Taxonomy" id="40324"/>
    <lineage>
        <taxon>Bacteria</taxon>
        <taxon>Pseudomonadati</taxon>
        <taxon>Pseudomonadota</taxon>
        <taxon>Gammaproteobacteria</taxon>
        <taxon>Lysobacterales</taxon>
        <taxon>Lysobacteraceae</taxon>
        <taxon>Stenotrophomonas</taxon>
        <taxon>Stenotrophomonas maltophilia group</taxon>
    </lineage>
</organism>
<feature type="transmembrane region" description="Helical" evidence="1">
    <location>
        <begin position="38"/>
        <end position="62"/>
    </location>
</feature>
<evidence type="ECO:0000256" key="1">
    <source>
        <dbReference type="SAM" id="Phobius"/>
    </source>
</evidence>
<comment type="caution">
    <text evidence="2">The sequence shown here is derived from an EMBL/GenBank/DDBJ whole genome shotgun (WGS) entry which is preliminary data.</text>
</comment>
<dbReference type="RefSeq" id="WP_065197752.1">
    <property type="nucleotide sequence ID" value="NZ_LYVJ01000001.1"/>
</dbReference>
<accession>A0A1A6Y4H2</accession>
<evidence type="ECO:0000313" key="3">
    <source>
        <dbReference type="Proteomes" id="UP000092256"/>
    </source>
</evidence>
<proteinExistence type="predicted"/>
<keyword evidence="1" id="KW-0812">Transmembrane</keyword>
<evidence type="ECO:0008006" key="4">
    <source>
        <dbReference type="Google" id="ProtNLM"/>
    </source>
</evidence>
<dbReference type="AlphaFoldDB" id="A0A1A6Y4H2"/>
<name>A0A1A6Y4H2_STEMA</name>
<reference evidence="2 3" key="1">
    <citation type="submission" date="2016-05" db="EMBL/GenBank/DDBJ databases">
        <title>Draft Genome Sequences of Stenotrophomonas maltophilia Strains Sm32COP, Sm41DVV, Sm46PAILV, SmF3, SmF22, SmSOFb1 and SmCVFa1, Isolated from Different Manures, in France.</title>
        <authorList>
            <person name="Nazaret S."/>
            <person name="Bodilis J."/>
        </authorList>
    </citation>
    <scope>NUCLEOTIDE SEQUENCE [LARGE SCALE GENOMIC DNA]</scope>
    <source>
        <strain evidence="2 3">Sm46PAILV</strain>
    </source>
</reference>
<dbReference type="OrthoDB" id="6053687at2"/>
<gene>
    <name evidence="2" type="ORF">A9K58_02155</name>
</gene>
<dbReference type="EMBL" id="LYVJ01000001">
    <property type="protein sequence ID" value="OBU70762.1"/>
    <property type="molecule type" value="Genomic_DNA"/>
</dbReference>
<keyword evidence="1" id="KW-1133">Transmembrane helix</keyword>